<protein>
    <submittedName>
        <fullName evidence="1">Uncharacterized protein</fullName>
    </submittedName>
</protein>
<dbReference type="Proteomes" id="UP001060215">
    <property type="component" value="Chromosome 6"/>
</dbReference>
<comment type="caution">
    <text evidence="1">The sequence shown here is derived from an EMBL/GenBank/DDBJ whole genome shotgun (WGS) entry which is preliminary data.</text>
</comment>
<proteinExistence type="predicted"/>
<sequence length="349" mass="39555">MLPRYRVDFEHQQSQVGVKASSSFQVPKNVWKFLWALPIPPKLRHFWWRACNNLLASKVNLYRRRCATEALCPICHKESESVEHLLCGCAWTRAVWFGNSLSIPLVEGSIASIQQWTCEVYKAIADKHDRVDYVCKMIWLAWHIWKSRNNYVFNHLPIDPVATEKSFCESARHSIQSPLPSSLSSPAQDAPRTWSPSLPGRFKVNCDVAIKPGSLSAYMAVLIRDSEGYLMDGVVRMEEVGSVMQGEASAIRWACLVIRDLNLSQVEIVSDNKEVIRLCVSEDAPPWKCAPIIEDIRSLANLCNLSFLWTPRLANEAAHWTARAFLKGVLPSNWMRHHPEGLCKALASS</sequence>
<name>A0ACC0IGP6_9ERIC</name>
<organism evidence="1 2">
    <name type="scientific">Camellia lanceoleosa</name>
    <dbReference type="NCBI Taxonomy" id="1840588"/>
    <lineage>
        <taxon>Eukaryota</taxon>
        <taxon>Viridiplantae</taxon>
        <taxon>Streptophyta</taxon>
        <taxon>Embryophyta</taxon>
        <taxon>Tracheophyta</taxon>
        <taxon>Spermatophyta</taxon>
        <taxon>Magnoliopsida</taxon>
        <taxon>eudicotyledons</taxon>
        <taxon>Gunneridae</taxon>
        <taxon>Pentapetalae</taxon>
        <taxon>asterids</taxon>
        <taxon>Ericales</taxon>
        <taxon>Theaceae</taxon>
        <taxon>Camellia</taxon>
    </lineage>
</organism>
<accession>A0ACC0IGP6</accession>
<reference evidence="1 2" key="1">
    <citation type="journal article" date="2022" name="Plant J.">
        <title>Chromosome-level genome of Camellia lanceoleosa provides a valuable resource for understanding genome evolution and self-incompatibility.</title>
        <authorList>
            <person name="Gong W."/>
            <person name="Xiao S."/>
            <person name="Wang L."/>
            <person name="Liao Z."/>
            <person name="Chang Y."/>
            <person name="Mo W."/>
            <person name="Hu G."/>
            <person name="Li W."/>
            <person name="Zhao G."/>
            <person name="Zhu H."/>
            <person name="Hu X."/>
            <person name="Ji K."/>
            <person name="Xiang X."/>
            <person name="Song Q."/>
            <person name="Yuan D."/>
            <person name="Jin S."/>
            <person name="Zhang L."/>
        </authorList>
    </citation>
    <scope>NUCLEOTIDE SEQUENCE [LARGE SCALE GENOMIC DNA]</scope>
    <source>
        <strain evidence="1">SQ_2022a</strain>
    </source>
</reference>
<gene>
    <name evidence="1" type="ORF">LOK49_LG03G01676</name>
</gene>
<evidence type="ECO:0000313" key="2">
    <source>
        <dbReference type="Proteomes" id="UP001060215"/>
    </source>
</evidence>
<keyword evidence="2" id="KW-1185">Reference proteome</keyword>
<evidence type="ECO:0000313" key="1">
    <source>
        <dbReference type="EMBL" id="KAI8024045.1"/>
    </source>
</evidence>
<dbReference type="EMBL" id="CM045763">
    <property type="protein sequence ID" value="KAI8024045.1"/>
    <property type="molecule type" value="Genomic_DNA"/>
</dbReference>